<comment type="caution">
    <text evidence="2">The sequence shown here is derived from an EMBL/GenBank/DDBJ whole genome shotgun (WGS) entry which is preliminary data.</text>
</comment>
<dbReference type="Pfam" id="PF13424">
    <property type="entry name" value="TPR_12"/>
    <property type="match status" value="3"/>
</dbReference>
<dbReference type="Gene3D" id="3.40.50.300">
    <property type="entry name" value="P-loop containing nucleotide triphosphate hydrolases"/>
    <property type="match status" value="1"/>
</dbReference>
<feature type="region of interest" description="Disordered" evidence="1">
    <location>
        <begin position="1"/>
        <end position="25"/>
    </location>
</feature>
<feature type="compositionally biased region" description="Acidic residues" evidence="1">
    <location>
        <begin position="367"/>
        <end position="382"/>
    </location>
</feature>
<dbReference type="OMA" id="IHQRIDH"/>
<evidence type="ECO:0000256" key="1">
    <source>
        <dbReference type="SAM" id="MobiDB-lite"/>
    </source>
</evidence>
<dbReference type="InterPro" id="IPR053137">
    <property type="entry name" value="NLR-like"/>
</dbReference>
<dbReference type="Pfam" id="PF13374">
    <property type="entry name" value="TPR_10"/>
    <property type="match status" value="1"/>
</dbReference>
<dbReference type="PANTHER" id="PTHR46082:SF6">
    <property type="entry name" value="AAA+ ATPASE DOMAIN-CONTAINING PROTEIN-RELATED"/>
    <property type="match status" value="1"/>
</dbReference>
<evidence type="ECO:0000313" key="3">
    <source>
        <dbReference type="Proteomes" id="UP000235728"/>
    </source>
</evidence>
<dbReference type="InterPro" id="IPR011990">
    <property type="entry name" value="TPR-like_helical_dom_sf"/>
</dbReference>
<gene>
    <name evidence="2" type="primary">Klc_4</name>
    <name evidence="2" type="ORF">BM221_008995</name>
</gene>
<proteinExistence type="predicted"/>
<accession>A0A2N6NEC6</accession>
<dbReference type="Gene3D" id="1.25.40.10">
    <property type="entry name" value="Tetratricopeptide repeat domain"/>
    <property type="match status" value="2"/>
</dbReference>
<dbReference type="SUPFAM" id="SSF52540">
    <property type="entry name" value="P-loop containing nucleoside triphosphate hydrolases"/>
    <property type="match status" value="1"/>
</dbReference>
<dbReference type="SUPFAM" id="SSF48452">
    <property type="entry name" value="TPR-like"/>
    <property type="match status" value="3"/>
</dbReference>
<dbReference type="PANTHER" id="PTHR46082">
    <property type="entry name" value="ATP/GTP-BINDING PROTEIN-RELATED"/>
    <property type="match status" value="1"/>
</dbReference>
<dbReference type="EMBL" id="MRVG01000010">
    <property type="protein sequence ID" value="PMB65634.1"/>
    <property type="molecule type" value="Genomic_DNA"/>
</dbReference>
<reference evidence="2 3" key="1">
    <citation type="journal article" date="2016" name="Appl. Microbiol. Biotechnol.">
        <title>Characterization of T-DNA insertion mutants with decreased virulence in the entomopathogenic fungus Beauveria bassiana JEF-007.</title>
        <authorList>
            <person name="Kim S."/>
            <person name="Lee S.J."/>
            <person name="Nai Y.S."/>
            <person name="Yu J.S."/>
            <person name="Lee M.R."/>
            <person name="Yang Y.T."/>
            <person name="Kim J.S."/>
        </authorList>
    </citation>
    <scope>NUCLEOTIDE SEQUENCE [LARGE SCALE GENOMIC DNA]</scope>
    <source>
        <strain evidence="2 3">JEF-007</strain>
    </source>
</reference>
<name>A0A2N6NEC6_BEABA</name>
<feature type="compositionally biased region" description="Basic and acidic residues" evidence="1">
    <location>
        <begin position="341"/>
        <end position="366"/>
    </location>
</feature>
<dbReference type="PRINTS" id="PR00381">
    <property type="entry name" value="KINESINLIGHT"/>
</dbReference>
<evidence type="ECO:0000313" key="2">
    <source>
        <dbReference type="EMBL" id="PMB65634.1"/>
    </source>
</evidence>
<dbReference type="InterPro" id="IPR027417">
    <property type="entry name" value="P-loop_NTPase"/>
</dbReference>
<dbReference type="Proteomes" id="UP000235728">
    <property type="component" value="Unassembled WGS sequence"/>
</dbReference>
<protein>
    <submittedName>
        <fullName evidence="2">Kinesin light chain</fullName>
    </submittedName>
</protein>
<feature type="region of interest" description="Disordered" evidence="1">
    <location>
        <begin position="777"/>
        <end position="796"/>
    </location>
</feature>
<organism evidence="2 3">
    <name type="scientific">Beauveria bassiana</name>
    <name type="common">White muscardine disease fungus</name>
    <name type="synonym">Tritirachium shiotae</name>
    <dbReference type="NCBI Taxonomy" id="176275"/>
    <lineage>
        <taxon>Eukaryota</taxon>
        <taxon>Fungi</taxon>
        <taxon>Dikarya</taxon>
        <taxon>Ascomycota</taxon>
        <taxon>Pezizomycotina</taxon>
        <taxon>Sordariomycetes</taxon>
        <taxon>Hypocreomycetidae</taxon>
        <taxon>Hypocreales</taxon>
        <taxon>Cordycipitaceae</taxon>
        <taxon>Beauveria</taxon>
    </lineage>
</organism>
<dbReference type="AlphaFoldDB" id="A0A2N6NEC6"/>
<sequence>MLQKGINTTTPRSRRIERPETPPAPSILIPFGRDNDYVERREIHNQIERRCGRPGSRTALVGLGGVGKTQLAIEYAYRSRERPSNTWVFWIHASNGARFEKSFRDIANFIKVPGRQDPKANIFRLVHDWLQDEKKGLWVIILDNVDDVSFLKQSRPDTQGEATSIETAYPRQLVSYIPYCPHGSVLVTSRSKGAALELVEHADIILIEPMNENDALRLFQKKLGQSDNEACTTELAAALEYMPLAIVQAAAYVIQMRPRYSLQKYLDEFLRNDRRKTKLLSQTGGELRRDAEAKNSILITWHISFDYIRKSRPSAADLLSLMSFCDRQGIPDVLLRSPNDQTRRDDEQNQRDGICDSGVRDEHTNAGDDESIDSGSDSDSDLAEQQSNYSDIDRFESDVVTLRNFSFIIANEDGTTFEMHRLVQLATLQWLRAQDVYDQWRREFLVRLCAEFPSGEYENWSKCQALFPHALSVSTQRPATNDSIQEWATVLYRAAWFALEQGKGTEAEELSVQAMKARKKIFGKEHEDLISSKAMVASAYRLRGRWSEAEKIDVQVMETSKMKLGADHPSTLTGMANLASTYRKQGRWEEAERLEVQVMETSKTKLGANHPDTLTSTANLASTYRNQCRWEEAERLFVQVMETSKTKLGANHPDTLTSMANLASTYRNQGRWGEAERLEVQVMETRKTKFGADHPDTLTSMANLASTYRNQGRWGEAERLDVQVMETRKTKFGADHPDTLTSMHNLAYSFKSLGRLNEALDLMDQCSSRRQRILGLQHPHTKSSKQAMKLWQQGSV</sequence>
<feature type="region of interest" description="Disordered" evidence="1">
    <location>
        <begin position="335"/>
        <end position="387"/>
    </location>
</feature>
<feature type="compositionally biased region" description="Polar residues" evidence="1">
    <location>
        <begin position="1"/>
        <end position="11"/>
    </location>
</feature>